<dbReference type="SUPFAM" id="SSF46938">
    <property type="entry name" value="CRAL/TRIO N-terminal domain"/>
    <property type="match status" value="2"/>
</dbReference>
<dbReference type="GO" id="GO:0016020">
    <property type="term" value="C:membrane"/>
    <property type="evidence" value="ECO:0007669"/>
    <property type="project" value="TreeGrafter"/>
</dbReference>
<dbReference type="PROSITE" id="PS50191">
    <property type="entry name" value="CRAL_TRIO"/>
    <property type="match status" value="1"/>
</dbReference>
<protein>
    <recommendedName>
        <fullName evidence="1">CRAL-TRIO domain-containing protein</fullName>
    </recommendedName>
</protein>
<dbReference type="PANTHER" id="PTHR10174:SF222">
    <property type="entry name" value="GH10083P-RELATED"/>
    <property type="match status" value="1"/>
</dbReference>
<dbReference type="CDD" id="cd00170">
    <property type="entry name" value="SEC14"/>
    <property type="match status" value="1"/>
</dbReference>
<sequence>MEYATKDQIREFYAEFGATEETVRRDVQYLAEWLKKQPHLPSIEDEEWLANFLLRGKNDVERTKMLIENYYTARAKMPEIFLNRGTKFFDRIKAVRKLIIICPLPKLTPDGYRLVLFRERFADGKVPDPMDTLKLAQMMFDINLRMDKVRGLTLIYDYENTGLAFVKAFFPVIRRALMIQSMIIWNKKPSELADEISPDCLPREYGGKLDTTTEEEDQLLEFYAEFDATEESVNRDVQYLIKWIEKEPYLPNVTDTDLLTNFLLRGKNSIERTKKLIENYYTAKALMPDFFTNRDVKAEYAKNVRKFVIFIPLPKLTPEGNRIMVVRILNDKVDIPPAEQVLKLMQMVFEITLKHDKSRATTLIYDFEKASTGYITALISEFKKVFMVQNKVNPLRYDKIYVLNASPIVQPIINITSMFVKKQFEKVVVWKRPISELCDVLPKECLPKDYGGMEKSFLELDELFYQYLLHHRDWVLAQEKVKADLSKKPSTGNCKSEMLVNATAGSFRKLCID</sequence>
<dbReference type="Gene3D" id="3.40.525.10">
    <property type="entry name" value="CRAL-TRIO lipid binding domain"/>
    <property type="match status" value="2"/>
</dbReference>
<dbReference type="AlphaFoldDB" id="A0AAN9Y117"/>
<organism evidence="2 3">
    <name type="scientific">Parthenolecanium corni</name>
    <dbReference type="NCBI Taxonomy" id="536013"/>
    <lineage>
        <taxon>Eukaryota</taxon>
        <taxon>Metazoa</taxon>
        <taxon>Ecdysozoa</taxon>
        <taxon>Arthropoda</taxon>
        <taxon>Hexapoda</taxon>
        <taxon>Insecta</taxon>
        <taxon>Pterygota</taxon>
        <taxon>Neoptera</taxon>
        <taxon>Paraneoptera</taxon>
        <taxon>Hemiptera</taxon>
        <taxon>Sternorrhyncha</taxon>
        <taxon>Coccoidea</taxon>
        <taxon>Coccidae</taxon>
        <taxon>Parthenolecanium</taxon>
    </lineage>
</organism>
<proteinExistence type="predicted"/>
<comment type="caution">
    <text evidence="2">The sequence shown here is derived from an EMBL/GenBank/DDBJ whole genome shotgun (WGS) entry which is preliminary data.</text>
</comment>
<dbReference type="Pfam" id="PF00650">
    <property type="entry name" value="CRAL_TRIO"/>
    <property type="match status" value="1"/>
</dbReference>
<dbReference type="InterPro" id="IPR036273">
    <property type="entry name" value="CRAL/TRIO_N_dom_sf"/>
</dbReference>
<gene>
    <name evidence="2" type="ORF">V9T40_001098</name>
</gene>
<dbReference type="Proteomes" id="UP001367676">
    <property type="component" value="Unassembled WGS sequence"/>
</dbReference>
<evidence type="ECO:0000313" key="2">
    <source>
        <dbReference type="EMBL" id="KAK7580469.1"/>
    </source>
</evidence>
<dbReference type="GO" id="GO:1902936">
    <property type="term" value="F:phosphatidylinositol bisphosphate binding"/>
    <property type="evidence" value="ECO:0007669"/>
    <property type="project" value="TreeGrafter"/>
</dbReference>
<dbReference type="SUPFAM" id="SSF52087">
    <property type="entry name" value="CRAL/TRIO domain"/>
    <property type="match status" value="2"/>
</dbReference>
<feature type="domain" description="CRAL-TRIO" evidence="1">
    <location>
        <begin position="297"/>
        <end position="458"/>
    </location>
</feature>
<accession>A0AAN9Y117</accession>
<reference evidence="2 3" key="1">
    <citation type="submission" date="2024-03" db="EMBL/GenBank/DDBJ databases">
        <title>Adaptation during the transition from Ophiocordyceps entomopathogen to insect associate is accompanied by gene loss and intensified selection.</title>
        <authorList>
            <person name="Ward C.M."/>
            <person name="Onetto C.A."/>
            <person name="Borneman A.R."/>
        </authorList>
    </citation>
    <scope>NUCLEOTIDE SEQUENCE [LARGE SCALE GENOMIC DNA]</scope>
    <source>
        <strain evidence="2">AWRI1</strain>
        <tissue evidence="2">Single Adult Female</tissue>
    </source>
</reference>
<dbReference type="InterPro" id="IPR036865">
    <property type="entry name" value="CRAL-TRIO_dom_sf"/>
</dbReference>
<evidence type="ECO:0000259" key="1">
    <source>
        <dbReference type="PROSITE" id="PS50191"/>
    </source>
</evidence>
<dbReference type="PANTHER" id="PTHR10174">
    <property type="entry name" value="ALPHA-TOCOPHEROL TRANSFER PROTEIN-RELATED"/>
    <property type="match status" value="1"/>
</dbReference>
<dbReference type="InterPro" id="IPR001251">
    <property type="entry name" value="CRAL-TRIO_dom"/>
</dbReference>
<dbReference type="EMBL" id="JBBCAQ010000034">
    <property type="protein sequence ID" value="KAK7580469.1"/>
    <property type="molecule type" value="Genomic_DNA"/>
</dbReference>
<name>A0AAN9Y117_9HEMI</name>
<keyword evidence="3" id="KW-1185">Reference proteome</keyword>
<evidence type="ECO:0000313" key="3">
    <source>
        <dbReference type="Proteomes" id="UP001367676"/>
    </source>
</evidence>